<dbReference type="Proteomes" id="UP000439903">
    <property type="component" value="Unassembled WGS sequence"/>
</dbReference>
<evidence type="ECO:0000256" key="1">
    <source>
        <dbReference type="SAM" id="MobiDB-lite"/>
    </source>
</evidence>
<name>A0A8H3X1K2_GIGMA</name>
<organism evidence="2 3">
    <name type="scientific">Gigaspora margarita</name>
    <dbReference type="NCBI Taxonomy" id="4874"/>
    <lineage>
        <taxon>Eukaryota</taxon>
        <taxon>Fungi</taxon>
        <taxon>Fungi incertae sedis</taxon>
        <taxon>Mucoromycota</taxon>
        <taxon>Glomeromycotina</taxon>
        <taxon>Glomeromycetes</taxon>
        <taxon>Diversisporales</taxon>
        <taxon>Gigasporaceae</taxon>
        <taxon>Gigaspora</taxon>
    </lineage>
</organism>
<dbReference type="AlphaFoldDB" id="A0A8H3X1K2"/>
<comment type="caution">
    <text evidence="2">The sequence shown here is derived from an EMBL/GenBank/DDBJ whole genome shotgun (WGS) entry which is preliminary data.</text>
</comment>
<evidence type="ECO:0000313" key="2">
    <source>
        <dbReference type="EMBL" id="KAF0399005.1"/>
    </source>
</evidence>
<proteinExistence type="predicted"/>
<feature type="region of interest" description="Disordered" evidence="1">
    <location>
        <begin position="1"/>
        <end position="74"/>
    </location>
</feature>
<feature type="compositionally biased region" description="Basic and acidic residues" evidence="1">
    <location>
        <begin position="50"/>
        <end position="60"/>
    </location>
</feature>
<feature type="compositionally biased region" description="Acidic residues" evidence="1">
    <location>
        <begin position="10"/>
        <end position="21"/>
    </location>
</feature>
<protein>
    <submittedName>
        <fullName evidence="2">Uncharacterized protein</fullName>
    </submittedName>
</protein>
<dbReference type="EMBL" id="WTPW01002075">
    <property type="protein sequence ID" value="KAF0399005.1"/>
    <property type="molecule type" value="Genomic_DNA"/>
</dbReference>
<evidence type="ECO:0000313" key="3">
    <source>
        <dbReference type="Proteomes" id="UP000439903"/>
    </source>
</evidence>
<feature type="compositionally biased region" description="Acidic residues" evidence="1">
    <location>
        <begin position="61"/>
        <end position="74"/>
    </location>
</feature>
<feature type="compositionally biased region" description="Polar residues" evidence="1">
    <location>
        <begin position="35"/>
        <end position="49"/>
    </location>
</feature>
<keyword evidence="3" id="KW-1185">Reference proteome</keyword>
<gene>
    <name evidence="2" type="ORF">F8M41_009801</name>
</gene>
<accession>A0A8H3X1K2</accession>
<sequence length="74" mass="9129">MYMVEKEYDKEEDNDEYDDKDDDKNKDYKGRKHSSNTQKVLFNFGNSLTMKEKETTNEQRDYEEDDDKYEDDYE</sequence>
<reference evidence="2 3" key="1">
    <citation type="journal article" date="2019" name="Environ. Microbiol.">
        <title>At the nexus of three kingdoms: the genome of the mycorrhizal fungus Gigaspora margarita provides insights into plant, endobacterial and fungal interactions.</title>
        <authorList>
            <person name="Venice F."/>
            <person name="Ghignone S."/>
            <person name="Salvioli di Fossalunga A."/>
            <person name="Amselem J."/>
            <person name="Novero M."/>
            <person name="Xianan X."/>
            <person name="Sedzielewska Toro K."/>
            <person name="Morin E."/>
            <person name="Lipzen A."/>
            <person name="Grigoriev I.V."/>
            <person name="Henrissat B."/>
            <person name="Martin F.M."/>
            <person name="Bonfante P."/>
        </authorList>
    </citation>
    <scope>NUCLEOTIDE SEQUENCE [LARGE SCALE GENOMIC DNA]</scope>
    <source>
        <strain evidence="2 3">BEG34</strain>
    </source>
</reference>